<name>A0A8J6L1F4_MICOH</name>
<keyword evidence="2" id="KW-0175">Coiled coil</keyword>
<evidence type="ECO:0000313" key="4">
    <source>
        <dbReference type="Proteomes" id="UP000710432"/>
    </source>
</evidence>
<protein>
    <submittedName>
        <fullName evidence="3">Apolipoprotein L3</fullName>
    </submittedName>
</protein>
<dbReference type="PANTHER" id="PTHR14096:SF29">
    <property type="entry name" value="APOL9A PROTEIN-RELATED"/>
    <property type="match status" value="1"/>
</dbReference>
<dbReference type="GO" id="GO:0042157">
    <property type="term" value="P:lipoprotein metabolic process"/>
    <property type="evidence" value="ECO:0007669"/>
    <property type="project" value="InterPro"/>
</dbReference>
<dbReference type="GO" id="GO:0005576">
    <property type="term" value="C:extracellular region"/>
    <property type="evidence" value="ECO:0007669"/>
    <property type="project" value="InterPro"/>
</dbReference>
<feature type="coiled-coil region" evidence="2">
    <location>
        <begin position="333"/>
        <end position="361"/>
    </location>
</feature>
<proteinExistence type="inferred from homology"/>
<comment type="similarity">
    <text evidence="1">Belongs to the apolipoprotein L family.</text>
</comment>
<dbReference type="InterPro" id="IPR008405">
    <property type="entry name" value="ApoL"/>
</dbReference>
<evidence type="ECO:0000313" key="3">
    <source>
        <dbReference type="EMBL" id="KAH0518721.1"/>
    </source>
</evidence>
<gene>
    <name evidence="3" type="ORF">LTLLF_113755</name>
</gene>
<dbReference type="Pfam" id="PF05461">
    <property type="entry name" value="ApoL"/>
    <property type="match status" value="1"/>
</dbReference>
<dbReference type="Proteomes" id="UP000710432">
    <property type="component" value="Unassembled WGS sequence"/>
</dbReference>
<dbReference type="GO" id="GO:0016020">
    <property type="term" value="C:membrane"/>
    <property type="evidence" value="ECO:0007669"/>
    <property type="project" value="TreeGrafter"/>
</dbReference>
<organism evidence="3 4">
    <name type="scientific">Microtus ochrogaster</name>
    <name type="common">Prairie vole</name>
    <dbReference type="NCBI Taxonomy" id="79684"/>
    <lineage>
        <taxon>Eukaryota</taxon>
        <taxon>Metazoa</taxon>
        <taxon>Chordata</taxon>
        <taxon>Craniata</taxon>
        <taxon>Vertebrata</taxon>
        <taxon>Euteleostomi</taxon>
        <taxon>Mammalia</taxon>
        <taxon>Eutheria</taxon>
        <taxon>Euarchontoglires</taxon>
        <taxon>Glires</taxon>
        <taxon>Rodentia</taxon>
        <taxon>Myomorpha</taxon>
        <taxon>Muroidea</taxon>
        <taxon>Cricetidae</taxon>
        <taxon>Arvicolinae</taxon>
        <taxon>Microtus</taxon>
    </lineage>
</organism>
<dbReference type="AlphaFoldDB" id="A0A8J6L1F4"/>
<evidence type="ECO:0000256" key="1">
    <source>
        <dbReference type="ARBA" id="ARBA00010090"/>
    </source>
</evidence>
<accession>A0A8J6L1F4</accession>
<evidence type="ECO:0000256" key="2">
    <source>
        <dbReference type="SAM" id="Coils"/>
    </source>
</evidence>
<dbReference type="GO" id="GO:0006869">
    <property type="term" value="P:lipid transport"/>
    <property type="evidence" value="ECO:0007669"/>
    <property type="project" value="InterPro"/>
</dbReference>
<sequence>MDETVNHITGGSVGQRKWTGSVGIPPAIVFNVELWMIAGTSSELSGKSLTDPVTGDQDPEALMASRDERHLSHALDLRSYRDKAVALHKVLRDLTALSALEDRDRLQKDLQGRKRFLKAFRHLKAEVEEHIRQLHALADHAEEVHKGCTISNVVADSFSTFSDMLDLFGLFLAPVTAEGSLMLSATGLGLGVAATVTNVATSIVEEASRFSDEVKTGHHNSTGMDVLEAGAAVARIASKFPQAARDITKDLEALERHMDALRLVRANPRLEEDARILAKTGKIPDQRARQVRATLRGTPLAMSNEARLKRATAAGVSLLQDVDSLVKTSKHLYKGAQSESAEALRELAEELEKTMGKLEKFYTTLLISQLVSPSPKRC</sequence>
<dbReference type="EMBL" id="JAATJU010009100">
    <property type="protein sequence ID" value="KAH0518721.1"/>
    <property type="molecule type" value="Genomic_DNA"/>
</dbReference>
<dbReference type="GO" id="GO:0008289">
    <property type="term" value="F:lipid binding"/>
    <property type="evidence" value="ECO:0007669"/>
    <property type="project" value="InterPro"/>
</dbReference>
<comment type="caution">
    <text evidence="3">The sequence shown here is derived from an EMBL/GenBank/DDBJ whole genome shotgun (WGS) entry which is preliminary data.</text>
</comment>
<reference evidence="3" key="1">
    <citation type="submission" date="2020-03" db="EMBL/GenBank/DDBJ databases">
        <title>Studies in the Genomics of Life Span.</title>
        <authorList>
            <person name="Glass D."/>
        </authorList>
    </citation>
    <scope>NUCLEOTIDE SEQUENCE</scope>
    <source>
        <strain evidence="3">LTLLF</strain>
        <tissue evidence="3">Muscle</tissue>
    </source>
</reference>
<dbReference type="PANTHER" id="PTHR14096">
    <property type="entry name" value="APOLIPOPROTEIN L"/>
    <property type="match status" value="1"/>
</dbReference>